<comment type="caution">
    <text evidence="1">The sequence shown here is derived from an EMBL/GenBank/DDBJ whole genome shotgun (WGS) entry which is preliminary data.</text>
</comment>
<reference evidence="1" key="1">
    <citation type="submission" date="2020-11" db="EMBL/GenBank/DDBJ databases">
        <authorList>
            <consortium name="DOE Joint Genome Institute"/>
            <person name="Ahrendt S."/>
            <person name="Riley R."/>
            <person name="Andreopoulos W."/>
            <person name="Labutti K."/>
            <person name="Pangilinan J."/>
            <person name="Ruiz-Duenas F.J."/>
            <person name="Barrasa J.M."/>
            <person name="Sanchez-Garcia M."/>
            <person name="Camarero S."/>
            <person name="Miyauchi S."/>
            <person name="Serrano A."/>
            <person name="Linde D."/>
            <person name="Babiker R."/>
            <person name="Drula E."/>
            <person name="Ayuso-Fernandez I."/>
            <person name="Pacheco R."/>
            <person name="Padilla G."/>
            <person name="Ferreira P."/>
            <person name="Barriuso J."/>
            <person name="Kellner H."/>
            <person name="Castanera R."/>
            <person name="Alfaro M."/>
            <person name="Ramirez L."/>
            <person name="Pisabarro A.G."/>
            <person name="Kuo A."/>
            <person name="Tritt A."/>
            <person name="Lipzen A."/>
            <person name="He G."/>
            <person name="Yan M."/>
            <person name="Ng V."/>
            <person name="Cullen D."/>
            <person name="Martin F."/>
            <person name="Rosso M.-N."/>
            <person name="Henrissat B."/>
            <person name="Hibbett D."/>
            <person name="Martinez A.T."/>
            <person name="Grigoriev I.V."/>
        </authorList>
    </citation>
    <scope>NUCLEOTIDE SEQUENCE</scope>
    <source>
        <strain evidence="1">CIRM-BRFM 674</strain>
    </source>
</reference>
<dbReference type="AlphaFoldDB" id="A0A9P6D1Q9"/>
<proteinExistence type="predicted"/>
<sequence>MTFFRRKETPWEVVGSQSVDPIPMYYDDEDLDLIYVKNTNVQRKYVIDVKKDQDLQNELQKAIVFARAQLLEEVKKNGYNILLLESWHITVLRKAKLHRVEVEYNGRPAIALNTLKERHPPFIQVLKIGH</sequence>
<dbReference type="Proteomes" id="UP000807469">
    <property type="component" value="Unassembled WGS sequence"/>
</dbReference>
<dbReference type="EMBL" id="MU155194">
    <property type="protein sequence ID" value="KAF9480445.1"/>
    <property type="molecule type" value="Genomic_DNA"/>
</dbReference>
<keyword evidence="2" id="KW-1185">Reference proteome</keyword>
<dbReference type="OrthoDB" id="3349961at2759"/>
<name>A0A9P6D1Q9_9AGAR</name>
<organism evidence="1 2">
    <name type="scientific">Pholiota conissans</name>
    <dbReference type="NCBI Taxonomy" id="109636"/>
    <lineage>
        <taxon>Eukaryota</taxon>
        <taxon>Fungi</taxon>
        <taxon>Dikarya</taxon>
        <taxon>Basidiomycota</taxon>
        <taxon>Agaricomycotina</taxon>
        <taxon>Agaricomycetes</taxon>
        <taxon>Agaricomycetidae</taxon>
        <taxon>Agaricales</taxon>
        <taxon>Agaricineae</taxon>
        <taxon>Strophariaceae</taxon>
        <taxon>Pholiota</taxon>
    </lineage>
</organism>
<gene>
    <name evidence="1" type="ORF">BDN70DRAFT_877582</name>
</gene>
<accession>A0A9P6D1Q9</accession>
<protein>
    <submittedName>
        <fullName evidence="1">Uncharacterized protein</fullName>
    </submittedName>
</protein>
<evidence type="ECO:0000313" key="1">
    <source>
        <dbReference type="EMBL" id="KAF9480445.1"/>
    </source>
</evidence>
<evidence type="ECO:0000313" key="2">
    <source>
        <dbReference type="Proteomes" id="UP000807469"/>
    </source>
</evidence>